<proteinExistence type="predicted"/>
<name>A0ABQ6L0K4_ASPOZ</name>
<gene>
    <name evidence="1" type="ORF">Aory05_000804100</name>
</gene>
<reference evidence="1" key="1">
    <citation type="submission" date="2023-04" db="EMBL/GenBank/DDBJ databases">
        <title>Aspergillus oryzae var. brunneus NBRC 4377.</title>
        <authorList>
            <person name="Ichikawa N."/>
            <person name="Sato H."/>
            <person name="Tonouchi N."/>
        </authorList>
    </citation>
    <scope>NUCLEOTIDE SEQUENCE</scope>
    <source>
        <strain evidence="1">NBRC 4377</strain>
    </source>
</reference>
<evidence type="ECO:0000313" key="1">
    <source>
        <dbReference type="EMBL" id="GMG49443.1"/>
    </source>
</evidence>
<keyword evidence="2" id="KW-1185">Reference proteome</keyword>
<sequence length="182" mass="20822">MGLFSRIRLNQRQVEVAAHPWAKNYAIIEIDIPHAGYHDNSEMLSTFSVISKCIKQLNSPPDSFNAPVLPTEKKYGRVYCRVRTVSLDTAVEHLKQYLVEMRYCLTNPVMLPSGPIKMPLKCRRDKNSPALLVIRWCEGGKNRLCFSPTVIGIPKLEDWEIFLDECEEDANSIVMAEKLWIA</sequence>
<comment type="caution">
    <text evidence="1">The sequence shown here is derived from an EMBL/GenBank/DDBJ whole genome shotgun (WGS) entry which is preliminary data.</text>
</comment>
<organism evidence="1 2">
    <name type="scientific">Aspergillus oryzae var. brunneus</name>
    <dbReference type="NCBI Taxonomy" id="332754"/>
    <lineage>
        <taxon>Eukaryota</taxon>
        <taxon>Fungi</taxon>
        <taxon>Dikarya</taxon>
        <taxon>Ascomycota</taxon>
        <taxon>Pezizomycotina</taxon>
        <taxon>Eurotiomycetes</taxon>
        <taxon>Eurotiomycetidae</taxon>
        <taxon>Eurotiales</taxon>
        <taxon>Aspergillaceae</taxon>
        <taxon>Aspergillus</taxon>
        <taxon>Aspergillus subgen. Circumdati</taxon>
    </lineage>
</organism>
<accession>A0ABQ6L0K4</accession>
<dbReference type="Proteomes" id="UP001165189">
    <property type="component" value="Unassembled WGS sequence"/>
</dbReference>
<evidence type="ECO:0000313" key="2">
    <source>
        <dbReference type="Proteomes" id="UP001165189"/>
    </source>
</evidence>
<protein>
    <submittedName>
        <fullName evidence="1">Unnamed protein product</fullName>
    </submittedName>
</protein>
<dbReference type="EMBL" id="BSYB01000033">
    <property type="protein sequence ID" value="GMG49443.1"/>
    <property type="molecule type" value="Genomic_DNA"/>
</dbReference>